<dbReference type="Proteomes" id="UP001200470">
    <property type="component" value="Unassembled WGS sequence"/>
</dbReference>
<comment type="caution">
    <text evidence="1">The sequence shown here is derived from an EMBL/GenBank/DDBJ whole genome shotgun (WGS) entry which is preliminary data.</text>
</comment>
<gene>
    <name evidence="1" type="ORF">I6E12_04840</name>
</gene>
<dbReference type="RefSeq" id="WP_301637819.1">
    <property type="nucleotide sequence ID" value="NZ_JADYTN010000008.1"/>
</dbReference>
<evidence type="ECO:0000313" key="1">
    <source>
        <dbReference type="EMBL" id="MCF2563436.1"/>
    </source>
</evidence>
<name>A0ABS9CHL7_9BACT</name>
<dbReference type="EMBL" id="JADYTN010000008">
    <property type="protein sequence ID" value="MCF2563436.1"/>
    <property type="molecule type" value="Genomic_DNA"/>
</dbReference>
<protein>
    <submittedName>
        <fullName evidence="1">Uncharacterized protein</fullName>
    </submittedName>
</protein>
<keyword evidence="2" id="KW-1185">Reference proteome</keyword>
<accession>A0ABS9CHL7</accession>
<organism evidence="1 2">
    <name type="scientific">Xylanibacter brevis</name>
    <dbReference type="NCBI Taxonomy" id="83231"/>
    <lineage>
        <taxon>Bacteria</taxon>
        <taxon>Pseudomonadati</taxon>
        <taxon>Bacteroidota</taxon>
        <taxon>Bacteroidia</taxon>
        <taxon>Bacteroidales</taxon>
        <taxon>Prevotellaceae</taxon>
        <taxon>Xylanibacter</taxon>
    </lineage>
</organism>
<sequence length="116" mass="13473">MTDTYETQITFVQEGDFSRGGTGYEIDYNLNTGRSSQTYFDWTVRGGKIYIDYDDNTTVVVRDYDIYTVGRTPHFRGYFDDYYDGSTLAAFNLVKVTRTRAAGDRQFIMVPKDEFK</sequence>
<proteinExistence type="predicted"/>
<evidence type="ECO:0000313" key="2">
    <source>
        <dbReference type="Proteomes" id="UP001200470"/>
    </source>
</evidence>
<reference evidence="1 2" key="1">
    <citation type="submission" date="2020-12" db="EMBL/GenBank/DDBJ databases">
        <title>Whole genome sequences of gut porcine anaerobes.</title>
        <authorList>
            <person name="Kubasova T."/>
            <person name="Jahodarova E."/>
            <person name="Rychlik I."/>
        </authorList>
    </citation>
    <scope>NUCLEOTIDE SEQUENCE [LARGE SCALE GENOMIC DNA]</scope>
    <source>
        <strain evidence="1 2">An925</strain>
    </source>
</reference>